<comment type="catalytic activity">
    <reaction evidence="9">
        <text>DNA(n) + a 2'-deoxyribonucleoside 5'-triphosphate = DNA(n+1) + diphosphate</text>
        <dbReference type="Rhea" id="RHEA:22508"/>
        <dbReference type="Rhea" id="RHEA-COMP:17339"/>
        <dbReference type="Rhea" id="RHEA-COMP:17340"/>
        <dbReference type="ChEBI" id="CHEBI:33019"/>
        <dbReference type="ChEBI" id="CHEBI:61560"/>
        <dbReference type="ChEBI" id="CHEBI:173112"/>
        <dbReference type="EC" id="2.7.7.7"/>
    </reaction>
</comment>
<evidence type="ECO:0000256" key="7">
    <source>
        <dbReference type="ARBA" id="ARBA00023109"/>
    </source>
</evidence>
<dbReference type="InterPro" id="IPR043502">
    <property type="entry name" value="DNA/RNA_pol_sf"/>
</dbReference>
<evidence type="ECO:0000256" key="10">
    <source>
        <dbReference type="SAM" id="MobiDB-lite"/>
    </source>
</evidence>
<evidence type="ECO:0000259" key="11">
    <source>
        <dbReference type="Pfam" id="PF03175"/>
    </source>
</evidence>
<reference evidence="12" key="1">
    <citation type="submission" date="2020-09" db="EMBL/GenBank/DDBJ databases">
        <title>Parvovirus dark matter in the feces of wild birds.</title>
        <authorList>
            <person name="Dai Z."/>
            <person name="Yang S."/>
            <person name="Zhang W."/>
        </authorList>
    </citation>
    <scope>NUCLEOTIDE SEQUENCE</scope>
    <source>
        <strain evidence="12">Ybw116par022</strain>
    </source>
</reference>
<keyword evidence="7" id="KW-1194">Viral DNA replication</keyword>
<evidence type="ECO:0000256" key="3">
    <source>
        <dbReference type="ARBA" id="ARBA00022679"/>
    </source>
</evidence>
<evidence type="ECO:0000256" key="4">
    <source>
        <dbReference type="ARBA" id="ARBA00022695"/>
    </source>
</evidence>
<dbReference type="InterPro" id="IPR017964">
    <property type="entry name" value="DNA-dir_DNA_pol_B_CS"/>
</dbReference>
<dbReference type="InterPro" id="IPR006172">
    <property type="entry name" value="DNA-dir_DNA_pol_B"/>
</dbReference>
<dbReference type="SUPFAM" id="SSF56672">
    <property type="entry name" value="DNA/RNA polymerases"/>
    <property type="match status" value="1"/>
</dbReference>
<dbReference type="GO" id="GO:0006260">
    <property type="term" value="P:DNA replication"/>
    <property type="evidence" value="ECO:0007669"/>
    <property type="project" value="UniProtKB-KW"/>
</dbReference>
<comment type="similarity">
    <text evidence="1">Belongs to the DNA polymerase type-B family.</text>
</comment>
<dbReference type="EC" id="2.7.7.7" evidence="2"/>
<accession>A0A8A4XCR8</accession>
<keyword evidence="8" id="KW-0238">DNA-binding</keyword>
<evidence type="ECO:0000313" key="12">
    <source>
        <dbReference type="EMBL" id="QTE04041.1"/>
    </source>
</evidence>
<dbReference type="GO" id="GO:0039693">
    <property type="term" value="P:viral DNA genome replication"/>
    <property type="evidence" value="ECO:0007669"/>
    <property type="project" value="UniProtKB-KW"/>
</dbReference>
<evidence type="ECO:0000256" key="8">
    <source>
        <dbReference type="ARBA" id="ARBA00023125"/>
    </source>
</evidence>
<dbReference type="Pfam" id="PF03175">
    <property type="entry name" value="DNA_pol_B_2"/>
    <property type="match status" value="1"/>
</dbReference>
<evidence type="ECO:0000256" key="6">
    <source>
        <dbReference type="ARBA" id="ARBA00022932"/>
    </source>
</evidence>
<dbReference type="Gene3D" id="3.90.1600.10">
    <property type="entry name" value="Palm domain of DNA polymerase"/>
    <property type="match status" value="1"/>
</dbReference>
<keyword evidence="6" id="KW-0239">DNA-directed DNA polymerase</keyword>
<organism evidence="12">
    <name type="scientific">Phylloscopus inornatus densovirus</name>
    <dbReference type="NCBI Taxonomy" id="2794547"/>
    <lineage>
        <taxon>Viruses</taxon>
        <taxon>Monodnaviria</taxon>
        <taxon>Shotokuvirae</taxon>
        <taxon>Cossaviricota</taxon>
        <taxon>Quintoviricetes</taxon>
        <taxon>Piccovirales</taxon>
        <taxon>Parvoviridae</taxon>
        <taxon>Densovirinae</taxon>
    </lineage>
</organism>
<keyword evidence="4" id="KW-0548">Nucleotidyltransferase</keyword>
<keyword evidence="5" id="KW-0235">DNA replication</keyword>
<feature type="compositionally biased region" description="Low complexity" evidence="10">
    <location>
        <begin position="120"/>
        <end position="135"/>
    </location>
</feature>
<feature type="domain" description="DNA-directed DNA polymerase family B mitochondria/virus" evidence="11">
    <location>
        <begin position="408"/>
        <end position="860"/>
    </location>
</feature>
<evidence type="ECO:0000256" key="5">
    <source>
        <dbReference type="ARBA" id="ARBA00022705"/>
    </source>
</evidence>
<dbReference type="GO" id="GO:0003677">
    <property type="term" value="F:DNA binding"/>
    <property type="evidence" value="ECO:0007669"/>
    <property type="project" value="UniProtKB-KW"/>
</dbReference>
<dbReference type="GO" id="GO:0000166">
    <property type="term" value="F:nucleotide binding"/>
    <property type="evidence" value="ECO:0007669"/>
    <property type="project" value="InterPro"/>
</dbReference>
<protein>
    <recommendedName>
        <fullName evidence="2">DNA-directed DNA polymerase</fullName>
        <ecNumber evidence="2">2.7.7.7</ecNumber>
    </recommendedName>
</protein>
<evidence type="ECO:0000256" key="9">
    <source>
        <dbReference type="ARBA" id="ARBA00049244"/>
    </source>
</evidence>
<proteinExistence type="inferred from homology"/>
<dbReference type="PROSITE" id="PS00116">
    <property type="entry name" value="DNA_POLYMERASE_B"/>
    <property type="match status" value="1"/>
</dbReference>
<feature type="region of interest" description="Disordered" evidence="10">
    <location>
        <begin position="120"/>
        <end position="140"/>
    </location>
</feature>
<dbReference type="InterPro" id="IPR012337">
    <property type="entry name" value="RNaseH-like_sf"/>
</dbReference>
<dbReference type="PANTHER" id="PTHR31511">
    <property type="entry name" value="PROTEIN CBG23764"/>
    <property type="match status" value="1"/>
</dbReference>
<name>A0A8A4XCR8_9VIRU</name>
<dbReference type="PANTHER" id="PTHR31511:SF12">
    <property type="entry name" value="RHO TERMINATION FACTOR N-TERMINAL DOMAIN-CONTAINING PROTEIN"/>
    <property type="match status" value="1"/>
</dbReference>
<dbReference type="PRINTS" id="PR00106">
    <property type="entry name" value="DNAPOLB"/>
</dbReference>
<evidence type="ECO:0000256" key="1">
    <source>
        <dbReference type="ARBA" id="ARBA00005755"/>
    </source>
</evidence>
<dbReference type="EMBL" id="MW046588">
    <property type="protein sequence ID" value="QTE04041.1"/>
    <property type="molecule type" value="Genomic_DNA"/>
</dbReference>
<keyword evidence="3" id="KW-0808">Transferase</keyword>
<sequence length="1043" mass="121731">MATLLDAEAYPVFGYFYSREFSEVVTYLNNLLLRNESFRVTLHASALFASPDDPDVVQELHMAPTRPITMDPDMPDFDDVIQNLFDELTAPELYESIEGSGWTLLPDTYTFWVNTIAFQPNNSPSPNQRNTNTPPDLDDGDSLSSVNSFDAITDTLILSIAAHHVPKHRSDTRLKYLAKCQDWASQNLFRFANKVHMGTIASWHLQTNNYHLRVFSSYGNVIYEKNLNSGGQIDYIDLLWKNKKFSLITDLWGLFKEKNDRIFCDVCKKFHQTSTQCRASILPARSDKLSVPEMPQGRHALVIYADFESIIQDNKHLPSGCYAIAIEESGEVVWTLEVDATITDEIGEYFIKELVRFLTSWTCASSESTTSCKICGDVIEDESSVVGRNYINGQSGSYHINCWNDIKNTAFIYFHNFRGYDSHYLIRHLMRQCEVKLIRGKSFEKFDLISAIAGTCARMCFKDTFNFFSTSLANLVTTVTDWRYTPVDFRNAKGVFPYDWFDNYEKLNDKQLPEIANWFNKLLNKNTYSEEAHKIWEKYKMTSFKEYHNMYMKMDVLQLADVFEEFRRNSVEKFDYDPVYFQGAPSYTWYLCISDNHEKFGIITDKDVYLDIQKNIRGGISQVMHRYMNVDVEGGKILYLDINSLYSKCMEYKLPNKFIKKTEILPDNWAELYASDGDQCALMCVDLHYPVHLHNRDIAYPLAPHKFENRLCTTFEDKENYLCHAKALKYYLDKGLIIVKFHYMYVFNQDYILADYVMRNIVARRQTNNDILKATYKLLNNSLYGKTCENKFKYKKYSVKSHFYGIDGKRNPFMFKSRNWLEMEDRILSEDDMSKVELDKPIQIGFSVLEYAKLEIYKFLYDLEEVFSKLNIFTRILYTDTDSLIIWFDCQRPEQILYEHLKHYLDFDKVPPGWEDIRTPGTDKQSGLWSLETAKEIREFIGLRAKCYAIRFADNDTILKNKGIVKAAIDFTTRSPLSFESYRKALFDDEEIYIQQVLIRSKLHEISSVTQKKLALSSLDEKRQVLADKVSTLPWGYIAPHNE</sequence>
<evidence type="ECO:0000256" key="2">
    <source>
        <dbReference type="ARBA" id="ARBA00012417"/>
    </source>
</evidence>
<dbReference type="InterPro" id="IPR023211">
    <property type="entry name" value="DNA_pol_palm_dom_sf"/>
</dbReference>
<dbReference type="InterPro" id="IPR004868">
    <property type="entry name" value="DNA-dir_DNA_pol_B_mt/vir"/>
</dbReference>
<dbReference type="SUPFAM" id="SSF53098">
    <property type="entry name" value="Ribonuclease H-like"/>
    <property type="match status" value="1"/>
</dbReference>
<dbReference type="GO" id="GO:0003887">
    <property type="term" value="F:DNA-directed DNA polymerase activity"/>
    <property type="evidence" value="ECO:0007669"/>
    <property type="project" value="UniProtKB-KW"/>
</dbReference>